<dbReference type="GO" id="GO:0000785">
    <property type="term" value="C:chromatin"/>
    <property type="evidence" value="ECO:0007669"/>
    <property type="project" value="Ensembl"/>
</dbReference>
<reference evidence="4" key="1">
    <citation type="submission" date="2011-03" db="EMBL/GenBank/DDBJ databases">
        <title>Version 3 of the genome sequence of Otolemur garnettii (Bushbaby).</title>
        <authorList>
            <consortium name="The Broad Institute Genome Sequencing Platform"/>
            <person name="Di Palma F."/>
            <person name="Johnson J."/>
            <person name="Lander E.S."/>
            <person name="Lindblad-Toh K."/>
            <person name="Jaffe D.B."/>
            <person name="Gnerre S."/>
            <person name="MacCallum I."/>
            <person name="Przybylski D."/>
            <person name="Ribeiro F.J."/>
            <person name="Burton J.N."/>
            <person name="Walker B.J."/>
            <person name="Sharpe T."/>
            <person name="Hall G."/>
        </authorList>
    </citation>
    <scope>NUCLEOTIDE SEQUENCE [LARGE SCALE GENOMIC DNA]</scope>
</reference>
<dbReference type="Ensembl" id="ENSOGAT00000028660.1">
    <property type="protein sequence ID" value="ENSOGAP00000017854.1"/>
    <property type="gene ID" value="ENSOGAG00000030418.1"/>
</dbReference>
<evidence type="ECO:0000259" key="2">
    <source>
        <dbReference type="PROSITE" id="PS51906"/>
    </source>
</evidence>
<dbReference type="PANTHER" id="PTHR37862">
    <property type="entry name" value="FANCONI ANEMIA CORE COMPLEX-ASSOCIATED PROTEIN 20"/>
    <property type="match status" value="1"/>
</dbReference>
<dbReference type="GO" id="GO:0070530">
    <property type="term" value="F:K63-linked polyubiquitin modification-dependent protein binding"/>
    <property type="evidence" value="ECO:0007669"/>
    <property type="project" value="Ensembl"/>
</dbReference>
<organism evidence="3 4">
    <name type="scientific">Otolemur garnettii</name>
    <name type="common">Small-eared galago</name>
    <name type="synonym">Garnett's greater bushbaby</name>
    <dbReference type="NCBI Taxonomy" id="30611"/>
    <lineage>
        <taxon>Eukaryota</taxon>
        <taxon>Metazoa</taxon>
        <taxon>Chordata</taxon>
        <taxon>Craniata</taxon>
        <taxon>Vertebrata</taxon>
        <taxon>Euteleostomi</taxon>
        <taxon>Mammalia</taxon>
        <taxon>Eutheria</taxon>
        <taxon>Euarchontoglires</taxon>
        <taxon>Primates</taxon>
        <taxon>Strepsirrhini</taxon>
        <taxon>Lorisiformes</taxon>
        <taxon>Galagidae</taxon>
        <taxon>Otolemur</taxon>
    </lineage>
</organism>
<dbReference type="GO" id="GO:0036297">
    <property type="term" value="P:interstrand cross-link repair"/>
    <property type="evidence" value="ECO:0007669"/>
    <property type="project" value="Ensembl"/>
</dbReference>
<dbReference type="Pfam" id="PF15750">
    <property type="entry name" value="UBZ_FAAP20"/>
    <property type="match status" value="1"/>
</dbReference>
<dbReference type="GO" id="GO:0019985">
    <property type="term" value="P:translesion synthesis"/>
    <property type="evidence" value="ECO:0007669"/>
    <property type="project" value="Ensembl"/>
</dbReference>
<evidence type="ECO:0000256" key="1">
    <source>
        <dbReference type="SAM" id="MobiDB-lite"/>
    </source>
</evidence>
<reference evidence="3" key="2">
    <citation type="submission" date="2025-08" db="UniProtKB">
        <authorList>
            <consortium name="Ensembl"/>
        </authorList>
    </citation>
    <scope>IDENTIFICATION</scope>
</reference>
<dbReference type="GO" id="GO:0140036">
    <property type="term" value="F:ubiquitin-modified protein reader activity"/>
    <property type="evidence" value="ECO:0007669"/>
    <property type="project" value="Ensembl"/>
</dbReference>
<evidence type="ECO:0000313" key="3">
    <source>
        <dbReference type="Ensembl" id="ENSOGAP00000017854.1"/>
    </source>
</evidence>
<dbReference type="Proteomes" id="UP000005225">
    <property type="component" value="Unassembled WGS sequence"/>
</dbReference>
<dbReference type="GO" id="GO:0016604">
    <property type="term" value="C:nuclear body"/>
    <property type="evidence" value="ECO:0007669"/>
    <property type="project" value="Ensembl"/>
</dbReference>
<dbReference type="STRING" id="30611.ENSOGAP00000017854"/>
<protein>
    <submittedName>
        <fullName evidence="3">FA core complex associated protein 20</fullName>
    </submittedName>
</protein>
<dbReference type="PANTHER" id="PTHR37862:SF1">
    <property type="entry name" value="FANCONI ANEMIA CORE COMPLEX-ASSOCIATED PROTEIN 20"/>
    <property type="match status" value="1"/>
</dbReference>
<feature type="domain" description="UBZ2-type" evidence="2">
    <location>
        <begin position="148"/>
        <end position="183"/>
    </location>
</feature>
<dbReference type="EMBL" id="AAQR03101124">
    <property type="status" value="NOT_ANNOTATED_CDS"/>
    <property type="molecule type" value="Genomic_DNA"/>
</dbReference>
<dbReference type="InterPro" id="IPR052689">
    <property type="entry name" value="FA_core_complex_assoc"/>
</dbReference>
<dbReference type="AlphaFoldDB" id="H0XP13"/>
<dbReference type="InParanoid" id="H0XP13"/>
<dbReference type="FunCoup" id="H0XP13">
    <property type="interactions" value="668"/>
</dbReference>
<accession>H0XP13</accession>
<name>H0XP13_OTOGA</name>
<dbReference type="Pfam" id="PF15751">
    <property type="entry name" value="FANCA_interact"/>
    <property type="match status" value="1"/>
</dbReference>
<feature type="compositionally biased region" description="Basic residues" evidence="1">
    <location>
        <begin position="7"/>
        <end position="16"/>
    </location>
</feature>
<dbReference type="GO" id="GO:0030054">
    <property type="term" value="C:cell junction"/>
    <property type="evidence" value="ECO:0007669"/>
    <property type="project" value="Ensembl"/>
</dbReference>
<dbReference type="HOGENOM" id="CLU_122192_0_0_1"/>
<dbReference type="InterPro" id="IPR031490">
    <property type="entry name" value="UBZ2_FAAP20"/>
</dbReference>
<feature type="region of interest" description="Disordered" evidence="1">
    <location>
        <begin position="52"/>
        <end position="141"/>
    </location>
</feature>
<sequence length="183" mass="20002">MEEAPRQRLRLRRRRAPSGDGPHSGRPWFLLEGNSESERLWIELLRTVSPNLTLDGELPPLPTFPGQESRGSPERPAPPEVFTVGPKTFSWTPFPPAPAGSGHSHGPLCGAGRRPESPTRSPQVHPAPRPRGTPTAKEQSAVEGALALQSCPMCQKDFAPELTQLDIDVHLAQCLAESTEDVW</sequence>
<dbReference type="GeneTree" id="ENSGT00390000010531"/>
<keyword evidence="4" id="KW-1185">Reference proteome</keyword>
<proteinExistence type="predicted"/>
<dbReference type="OMA" id="GECARLW"/>
<dbReference type="GO" id="GO:0043130">
    <property type="term" value="F:ubiquitin binding"/>
    <property type="evidence" value="ECO:0007669"/>
    <property type="project" value="InterPro"/>
</dbReference>
<feature type="region of interest" description="Disordered" evidence="1">
    <location>
        <begin position="1"/>
        <end position="29"/>
    </location>
</feature>
<reference evidence="3" key="3">
    <citation type="submission" date="2025-09" db="UniProtKB">
        <authorList>
            <consortium name="Ensembl"/>
        </authorList>
    </citation>
    <scope>IDENTIFICATION</scope>
</reference>
<evidence type="ECO:0000313" key="4">
    <source>
        <dbReference type="Proteomes" id="UP000005225"/>
    </source>
</evidence>
<dbReference type="GO" id="GO:0043240">
    <property type="term" value="C:Fanconi anaemia nuclear complex"/>
    <property type="evidence" value="ECO:0007669"/>
    <property type="project" value="Ensembl"/>
</dbReference>
<dbReference type="PROSITE" id="PS51906">
    <property type="entry name" value="ZF_UBZ2"/>
    <property type="match status" value="1"/>
</dbReference>
<dbReference type="InterPro" id="IPR031491">
    <property type="entry name" value="FANCA_interact"/>
</dbReference>
<dbReference type="eggNOG" id="ENOG502SE5R">
    <property type="taxonomic scope" value="Eukaryota"/>
</dbReference>